<organism evidence="1 2">
    <name type="scientific">Paenibacillus albiflavus</name>
    <dbReference type="NCBI Taxonomy" id="2545760"/>
    <lineage>
        <taxon>Bacteria</taxon>
        <taxon>Bacillati</taxon>
        <taxon>Bacillota</taxon>
        <taxon>Bacilli</taxon>
        <taxon>Bacillales</taxon>
        <taxon>Paenibacillaceae</taxon>
        <taxon>Paenibacillus</taxon>
    </lineage>
</organism>
<evidence type="ECO:0000313" key="2">
    <source>
        <dbReference type="Proteomes" id="UP000295418"/>
    </source>
</evidence>
<dbReference type="AlphaFoldDB" id="A0A4R4E2B8"/>
<name>A0A4R4E2B8_9BACL</name>
<reference evidence="1 2" key="1">
    <citation type="submission" date="2019-03" db="EMBL/GenBank/DDBJ databases">
        <authorList>
            <person name="Kim M.K.M."/>
        </authorList>
    </citation>
    <scope>NUCLEOTIDE SEQUENCE [LARGE SCALE GENOMIC DNA]</scope>
    <source>
        <strain evidence="1 2">18JY21-1</strain>
    </source>
</reference>
<gene>
    <name evidence="1" type="ORF">E0485_21590</name>
</gene>
<protein>
    <submittedName>
        <fullName evidence="1">DUF3055 domain-containing protein</fullName>
    </submittedName>
</protein>
<proteinExistence type="predicted"/>
<dbReference type="EMBL" id="SKFG01000035">
    <property type="protein sequence ID" value="TCZ73017.1"/>
    <property type="molecule type" value="Genomic_DNA"/>
</dbReference>
<comment type="caution">
    <text evidence="1">The sequence shown here is derived from an EMBL/GenBank/DDBJ whole genome shotgun (WGS) entry which is preliminary data.</text>
</comment>
<dbReference type="Pfam" id="PF11256">
    <property type="entry name" value="SAV0927-like"/>
    <property type="match status" value="1"/>
</dbReference>
<dbReference type="Proteomes" id="UP000295418">
    <property type="component" value="Unassembled WGS sequence"/>
</dbReference>
<dbReference type="OrthoDB" id="2381902at2"/>
<keyword evidence="2" id="KW-1185">Reference proteome</keyword>
<dbReference type="RefSeq" id="WP_132420143.1">
    <property type="nucleotide sequence ID" value="NZ_SKFG01000035.1"/>
</dbReference>
<evidence type="ECO:0000313" key="1">
    <source>
        <dbReference type="EMBL" id="TCZ73017.1"/>
    </source>
</evidence>
<accession>A0A4R4E2B8</accession>
<sequence>MSNFDFLYDYREETTTRFVCILGKSLRRFDLALMSTNSFFGKKIVIDLQSGRSAIIGPDDLKEEGYLEHVFKVTEEEAAELANFLEDIVGTVNFTDL</sequence>
<dbReference type="InterPro" id="IPR021415">
    <property type="entry name" value="SAV0927-like"/>
</dbReference>